<dbReference type="AlphaFoldDB" id="A0A437GZB9"/>
<evidence type="ECO:0008006" key="6">
    <source>
        <dbReference type="Google" id="ProtNLM"/>
    </source>
</evidence>
<sequence>MTRTQLNFRPAGSAIAAALAIVATPSMAQDVAADLADSIQSEIIVPTITSSNTPSGQADLAEAGDPALASTTAASQGTSSPAGSSAVGNVAAIEQSSSFAANPTSNRESAANTTPVRIADFEQAARSADVVVIDNAESAEGAAVLATAESARSRPVTTGQEDSESGASMTMAGGALALGLGFAGLLLAGASRRRRRPLANEPAAAGKVKPVSHRDGDGYVTSPVRTASKPAFAVSASNPAAAYSSKWDSTTFVNASPLLGALPNGAPPRTPDGRKALIDRLVRARPDHANPFRSTGARRRRARLIVQSLTQRMADQPQIDFRRVYESFGRRRTVTS</sequence>
<keyword evidence="3" id="KW-0732">Signal</keyword>
<comment type="caution">
    <text evidence="4">The sequence shown here is derived from an EMBL/GenBank/DDBJ whole genome shotgun (WGS) entry which is preliminary data.</text>
</comment>
<dbReference type="OrthoDB" id="7429222at2"/>
<name>A0A437GZB9_9SPHN</name>
<feature type="region of interest" description="Disordered" evidence="1">
    <location>
        <begin position="146"/>
        <end position="167"/>
    </location>
</feature>
<reference evidence="4 5" key="1">
    <citation type="submission" date="2018-12" db="EMBL/GenBank/DDBJ databases">
        <title>Croceicoccus ponticola sp. nov., a lipolytic bacterium isolated from seawater.</title>
        <authorList>
            <person name="Yoon J.-H."/>
        </authorList>
    </citation>
    <scope>NUCLEOTIDE SEQUENCE [LARGE SCALE GENOMIC DNA]</scope>
    <source>
        <strain evidence="4 5">GM-16</strain>
    </source>
</reference>
<feature type="chain" id="PRO_5019106442" description="LPXTG cell wall anchor domain-containing protein" evidence="3">
    <location>
        <begin position="29"/>
        <end position="336"/>
    </location>
</feature>
<accession>A0A437GZB9</accession>
<organism evidence="4 5">
    <name type="scientific">Croceicoccus ponticola</name>
    <dbReference type="NCBI Taxonomy" id="2217664"/>
    <lineage>
        <taxon>Bacteria</taxon>
        <taxon>Pseudomonadati</taxon>
        <taxon>Pseudomonadota</taxon>
        <taxon>Alphaproteobacteria</taxon>
        <taxon>Sphingomonadales</taxon>
        <taxon>Erythrobacteraceae</taxon>
        <taxon>Croceicoccus</taxon>
    </lineage>
</organism>
<proteinExistence type="predicted"/>
<dbReference type="Proteomes" id="UP000283003">
    <property type="component" value="Unassembled WGS sequence"/>
</dbReference>
<keyword evidence="2" id="KW-0812">Transmembrane</keyword>
<evidence type="ECO:0000256" key="3">
    <source>
        <dbReference type="SAM" id="SignalP"/>
    </source>
</evidence>
<dbReference type="RefSeq" id="WP_127610892.1">
    <property type="nucleotide sequence ID" value="NZ_RXOL01000001.1"/>
</dbReference>
<protein>
    <recommendedName>
        <fullName evidence="6">LPXTG cell wall anchor domain-containing protein</fullName>
    </recommendedName>
</protein>
<keyword evidence="2" id="KW-0472">Membrane</keyword>
<dbReference type="EMBL" id="RXOL01000001">
    <property type="protein sequence ID" value="RVQ68704.1"/>
    <property type="molecule type" value="Genomic_DNA"/>
</dbReference>
<feature type="signal peptide" evidence="3">
    <location>
        <begin position="1"/>
        <end position="28"/>
    </location>
</feature>
<evidence type="ECO:0000256" key="2">
    <source>
        <dbReference type="SAM" id="Phobius"/>
    </source>
</evidence>
<feature type="compositionally biased region" description="Low complexity" evidence="1">
    <location>
        <begin position="67"/>
        <end position="86"/>
    </location>
</feature>
<keyword evidence="2" id="KW-1133">Transmembrane helix</keyword>
<evidence type="ECO:0000256" key="1">
    <source>
        <dbReference type="SAM" id="MobiDB-lite"/>
    </source>
</evidence>
<feature type="transmembrane region" description="Helical" evidence="2">
    <location>
        <begin position="169"/>
        <end position="188"/>
    </location>
</feature>
<keyword evidence="5" id="KW-1185">Reference proteome</keyword>
<gene>
    <name evidence="4" type="ORF">EKN06_00260</name>
</gene>
<feature type="region of interest" description="Disordered" evidence="1">
    <location>
        <begin position="196"/>
        <end position="217"/>
    </location>
</feature>
<feature type="compositionally biased region" description="Polar residues" evidence="1">
    <location>
        <begin position="155"/>
        <end position="167"/>
    </location>
</feature>
<feature type="region of interest" description="Disordered" evidence="1">
    <location>
        <begin position="50"/>
        <end position="87"/>
    </location>
</feature>
<evidence type="ECO:0000313" key="5">
    <source>
        <dbReference type="Proteomes" id="UP000283003"/>
    </source>
</evidence>
<evidence type="ECO:0000313" key="4">
    <source>
        <dbReference type="EMBL" id="RVQ68704.1"/>
    </source>
</evidence>